<dbReference type="InterPro" id="IPR010093">
    <property type="entry name" value="SinI_DNA-bd"/>
</dbReference>
<evidence type="ECO:0000259" key="1">
    <source>
        <dbReference type="Pfam" id="PF12728"/>
    </source>
</evidence>
<feature type="domain" description="Helix-turn-helix" evidence="1">
    <location>
        <begin position="1"/>
        <end position="41"/>
    </location>
</feature>
<accession>A0A8S5LUA2</accession>
<protein>
    <submittedName>
        <fullName evidence="2">Helix-turn-helix domain protein</fullName>
    </submittedName>
</protein>
<name>A0A8S5LUA2_9VIRU</name>
<sequence length="47" mass="5534">MFKITDKTVRNWIRNGELDAIVVGKTYRIPEESIKTLIKRNEVKSNE</sequence>
<organism evidence="2">
    <name type="scientific">Tectiviridae sp. cthzn51</name>
    <dbReference type="NCBI Taxonomy" id="2826821"/>
    <lineage>
        <taxon>Viruses</taxon>
        <taxon>Varidnaviria</taxon>
        <taxon>Bamfordvirae</taxon>
        <taxon>Preplasmiviricota</taxon>
        <taxon>Prepoliviricotina</taxon>
        <taxon>Tectiliviricetes</taxon>
        <taxon>Kalamavirales</taxon>
        <taxon>Tectiviridae</taxon>
    </lineage>
</organism>
<reference evidence="2" key="1">
    <citation type="journal article" date="2021" name="Proc. Natl. Acad. Sci. U.S.A.">
        <title>A Catalog of Tens of Thousands of Viruses from Human Metagenomes Reveals Hidden Associations with Chronic Diseases.</title>
        <authorList>
            <person name="Tisza M.J."/>
            <person name="Buck C.B."/>
        </authorList>
    </citation>
    <scope>NUCLEOTIDE SEQUENCE</scope>
    <source>
        <strain evidence="2">Cthzn51</strain>
    </source>
</reference>
<dbReference type="NCBIfam" id="TIGR01764">
    <property type="entry name" value="excise"/>
    <property type="match status" value="1"/>
</dbReference>
<proteinExistence type="predicted"/>
<dbReference type="EMBL" id="BK014741">
    <property type="protein sequence ID" value="DAD73629.1"/>
    <property type="molecule type" value="Genomic_DNA"/>
</dbReference>
<dbReference type="Pfam" id="PF12728">
    <property type="entry name" value="HTH_17"/>
    <property type="match status" value="1"/>
</dbReference>
<evidence type="ECO:0000313" key="2">
    <source>
        <dbReference type="EMBL" id="DAD73629.1"/>
    </source>
</evidence>
<dbReference type="GO" id="GO:0003677">
    <property type="term" value="F:DNA binding"/>
    <property type="evidence" value="ECO:0007669"/>
    <property type="project" value="InterPro"/>
</dbReference>
<dbReference type="InterPro" id="IPR041657">
    <property type="entry name" value="HTH_17"/>
</dbReference>